<accession>A0A6J7F1V6</accession>
<reference evidence="1" key="1">
    <citation type="submission" date="2020-05" db="EMBL/GenBank/DDBJ databases">
        <authorList>
            <person name="Chiriac C."/>
            <person name="Salcher M."/>
            <person name="Ghai R."/>
            <person name="Kavagutti S V."/>
        </authorList>
    </citation>
    <scope>NUCLEOTIDE SEQUENCE</scope>
</reference>
<sequence length="123" mass="12660">MDGVERGAGGDVDAVAGRILEGAADRVDCVPDFALQADVGDQAVAGLGVGARLVAGVRVPVGVAVDHLDEQERIVADGWVEVRQGICHGFFLFSVGGEVRRSVVSAAAAFAAWALAMLAARCW</sequence>
<dbReference type="AlphaFoldDB" id="A0A6J7F1V6"/>
<name>A0A6J7F1V6_9ZZZZ</name>
<gene>
    <name evidence="1" type="ORF">UFOPK3402_02074</name>
</gene>
<organism evidence="1">
    <name type="scientific">freshwater metagenome</name>
    <dbReference type="NCBI Taxonomy" id="449393"/>
    <lineage>
        <taxon>unclassified sequences</taxon>
        <taxon>metagenomes</taxon>
        <taxon>ecological metagenomes</taxon>
    </lineage>
</organism>
<proteinExistence type="predicted"/>
<evidence type="ECO:0000313" key="1">
    <source>
        <dbReference type="EMBL" id="CAB4887668.1"/>
    </source>
</evidence>
<dbReference type="EMBL" id="CAFBLS010000355">
    <property type="protein sequence ID" value="CAB4887668.1"/>
    <property type="molecule type" value="Genomic_DNA"/>
</dbReference>
<protein>
    <submittedName>
        <fullName evidence="1">Unannotated protein</fullName>
    </submittedName>
</protein>